<evidence type="ECO:0000259" key="6">
    <source>
        <dbReference type="Pfam" id="PF00117"/>
    </source>
</evidence>
<dbReference type="InterPro" id="IPR035686">
    <property type="entry name" value="CPSase_GATase1"/>
</dbReference>
<dbReference type="InterPro" id="IPR050472">
    <property type="entry name" value="Anth_synth/Amidotransfase"/>
</dbReference>
<reference evidence="7 8" key="1">
    <citation type="submission" date="2017-01" db="EMBL/GenBank/DDBJ databases">
        <title>The cable genome- insights into the physiology and evolution of filamentous bacteria capable of sulfide oxidation via long distance electron transfer.</title>
        <authorList>
            <person name="Schreiber L."/>
            <person name="Bjerg J.T."/>
            <person name="Boggild A."/>
            <person name="Van De Vossenberg J."/>
            <person name="Meysman F."/>
            <person name="Nielsen L.P."/>
            <person name="Schramm A."/>
            <person name="Kjeldsen K.U."/>
        </authorList>
    </citation>
    <scope>NUCLEOTIDE SEQUENCE [LARGE SCALE GENOMIC DNA]</scope>
    <source>
        <strain evidence="7">A2</strain>
    </source>
</reference>
<name>A0A444IR42_9BACT</name>
<organism evidence="7 8">
    <name type="scientific">Candidatus Electrothrix marina</name>
    <dbReference type="NCBI Taxonomy" id="1859130"/>
    <lineage>
        <taxon>Bacteria</taxon>
        <taxon>Pseudomonadati</taxon>
        <taxon>Thermodesulfobacteriota</taxon>
        <taxon>Desulfobulbia</taxon>
        <taxon>Desulfobulbales</taxon>
        <taxon>Desulfobulbaceae</taxon>
        <taxon>Candidatus Electrothrix</taxon>
    </lineage>
</organism>
<evidence type="ECO:0000256" key="1">
    <source>
        <dbReference type="ARBA" id="ARBA00005077"/>
    </source>
</evidence>
<comment type="pathway">
    <text evidence="1">Amino-acid biosynthesis; L-arginine biosynthesis; carbamoyl phosphate from bicarbonate: step 1/1.</text>
</comment>
<dbReference type="PANTHER" id="PTHR43418">
    <property type="entry name" value="MULTIFUNCTIONAL TRYPTOPHAN BIOSYNTHESIS PROTEIN-RELATED"/>
    <property type="match status" value="1"/>
</dbReference>
<dbReference type="InterPro" id="IPR017926">
    <property type="entry name" value="GATASE"/>
</dbReference>
<sequence>PATTSAEDVLALNPDGIFLSNGPGDPAGVEGVVENVRKLLGKKPIFGICLGHQILGLAYGASTYKLKFGHRGANQPVKDLLTGKVEITSQNHGFCVDQENLPDKVEMTHVNLNDGSLEGMRHTEFPAFSVQYHPEHAPGPHDAIYLFDRFLELMA</sequence>
<comment type="caution">
    <text evidence="7">The sequence shown here is derived from an EMBL/GenBank/DDBJ whole genome shotgun (WGS) entry which is preliminary data.</text>
</comment>
<evidence type="ECO:0000256" key="3">
    <source>
        <dbReference type="ARBA" id="ARBA00012738"/>
    </source>
</evidence>
<dbReference type="PRINTS" id="PR00097">
    <property type="entry name" value="ANTSNTHASEII"/>
</dbReference>
<evidence type="ECO:0000256" key="2">
    <source>
        <dbReference type="ARBA" id="ARBA00007800"/>
    </source>
</evidence>
<evidence type="ECO:0000256" key="5">
    <source>
        <dbReference type="ARBA" id="ARBA00048816"/>
    </source>
</evidence>
<accession>A0A444IR42</accession>
<dbReference type="PRINTS" id="PR00096">
    <property type="entry name" value="GATASE"/>
</dbReference>
<evidence type="ECO:0000313" key="8">
    <source>
        <dbReference type="Proteomes" id="UP000286862"/>
    </source>
</evidence>
<dbReference type="EC" id="6.3.5.5" evidence="3"/>
<dbReference type="PANTHER" id="PTHR43418:SF7">
    <property type="entry name" value="CARBAMOYL-PHOSPHATE SYNTHASE SMALL CHAIN"/>
    <property type="match status" value="1"/>
</dbReference>
<dbReference type="InterPro" id="IPR029062">
    <property type="entry name" value="Class_I_gatase-like"/>
</dbReference>
<dbReference type="EMBL" id="MTKQ01000396">
    <property type="protein sequence ID" value="RWX43262.1"/>
    <property type="molecule type" value="Genomic_DNA"/>
</dbReference>
<dbReference type="GO" id="GO:0004088">
    <property type="term" value="F:carbamoyl-phosphate synthase (glutamine-hydrolyzing) activity"/>
    <property type="evidence" value="ECO:0007669"/>
    <property type="project" value="UniProtKB-EC"/>
</dbReference>
<proteinExistence type="inferred from homology"/>
<dbReference type="AlphaFoldDB" id="A0A444IR42"/>
<dbReference type="CDD" id="cd01744">
    <property type="entry name" value="GATase1_CPSase"/>
    <property type="match status" value="1"/>
</dbReference>
<comment type="catalytic activity">
    <reaction evidence="5">
        <text>hydrogencarbonate + L-glutamine + 2 ATP + H2O = carbamoyl phosphate + L-glutamate + 2 ADP + phosphate + 2 H(+)</text>
        <dbReference type="Rhea" id="RHEA:18633"/>
        <dbReference type="ChEBI" id="CHEBI:15377"/>
        <dbReference type="ChEBI" id="CHEBI:15378"/>
        <dbReference type="ChEBI" id="CHEBI:17544"/>
        <dbReference type="ChEBI" id="CHEBI:29985"/>
        <dbReference type="ChEBI" id="CHEBI:30616"/>
        <dbReference type="ChEBI" id="CHEBI:43474"/>
        <dbReference type="ChEBI" id="CHEBI:58228"/>
        <dbReference type="ChEBI" id="CHEBI:58359"/>
        <dbReference type="ChEBI" id="CHEBI:456216"/>
        <dbReference type="EC" id="6.3.5.5"/>
    </reaction>
</comment>
<evidence type="ECO:0000256" key="4">
    <source>
        <dbReference type="ARBA" id="ARBA00022962"/>
    </source>
</evidence>
<dbReference type="Gene3D" id="3.40.50.880">
    <property type="match status" value="1"/>
</dbReference>
<keyword evidence="7" id="KW-0436">Ligase</keyword>
<feature type="non-terminal residue" evidence="7">
    <location>
        <position position="1"/>
    </location>
</feature>
<dbReference type="PROSITE" id="PS51273">
    <property type="entry name" value="GATASE_TYPE_1"/>
    <property type="match status" value="1"/>
</dbReference>
<keyword evidence="4" id="KW-0315">Glutamine amidotransferase</keyword>
<gene>
    <name evidence="7" type="ORF">VT99_13962</name>
</gene>
<protein>
    <recommendedName>
        <fullName evidence="3">carbamoyl-phosphate synthase (glutamine-hydrolyzing)</fullName>
        <ecNumber evidence="3">6.3.5.5</ecNumber>
    </recommendedName>
</protein>
<feature type="domain" description="Glutamine amidotransferase" evidence="6">
    <location>
        <begin position="3"/>
        <end position="152"/>
    </location>
</feature>
<comment type="similarity">
    <text evidence="2">Belongs to the CarA family.</text>
</comment>
<dbReference type="Pfam" id="PF00117">
    <property type="entry name" value="GATase"/>
    <property type="match status" value="1"/>
</dbReference>
<evidence type="ECO:0000313" key="7">
    <source>
        <dbReference type="EMBL" id="RWX43262.1"/>
    </source>
</evidence>
<dbReference type="PRINTS" id="PR00099">
    <property type="entry name" value="CPSGATASE"/>
</dbReference>
<dbReference type="Proteomes" id="UP000286862">
    <property type="component" value="Unassembled WGS sequence"/>
</dbReference>
<dbReference type="SUPFAM" id="SSF52317">
    <property type="entry name" value="Class I glutamine amidotransferase-like"/>
    <property type="match status" value="1"/>
</dbReference>